<feature type="transmembrane region" description="Helical" evidence="5">
    <location>
        <begin position="160"/>
        <end position="180"/>
    </location>
</feature>
<proteinExistence type="predicted"/>
<keyword evidence="3 5" id="KW-1133">Transmembrane helix</keyword>
<keyword evidence="8" id="KW-0067">ATP-binding</keyword>
<accession>A0ABS6WEU1</accession>
<evidence type="ECO:0000256" key="5">
    <source>
        <dbReference type="SAM" id="Phobius"/>
    </source>
</evidence>
<dbReference type="PROSITE" id="PS00211">
    <property type="entry name" value="ABC_TRANSPORTER_1"/>
    <property type="match status" value="1"/>
</dbReference>
<dbReference type="InterPro" id="IPR003439">
    <property type="entry name" value="ABC_transporter-like_ATP-bd"/>
</dbReference>
<comment type="caution">
    <text evidence="8">The sequence shown here is derived from an EMBL/GenBank/DDBJ whole genome shotgun (WGS) entry which is preliminary data.</text>
</comment>
<dbReference type="SMART" id="SM00382">
    <property type="entry name" value="AAA"/>
    <property type="match status" value="1"/>
</dbReference>
<dbReference type="Pfam" id="PF00005">
    <property type="entry name" value="ABC_tran"/>
    <property type="match status" value="1"/>
</dbReference>
<feature type="transmembrane region" description="Helical" evidence="5">
    <location>
        <begin position="81"/>
        <end position="101"/>
    </location>
</feature>
<dbReference type="EMBL" id="JAHBBH010000003">
    <property type="protein sequence ID" value="MBW3091761.1"/>
    <property type="molecule type" value="Genomic_DNA"/>
</dbReference>
<evidence type="ECO:0000256" key="1">
    <source>
        <dbReference type="ARBA" id="ARBA00004141"/>
    </source>
</evidence>
<feature type="domain" description="ABC transmembrane type-1" evidence="7">
    <location>
        <begin position="31"/>
        <end position="327"/>
    </location>
</feature>
<dbReference type="Pfam" id="PF00664">
    <property type="entry name" value="ABC_membrane"/>
    <property type="match status" value="1"/>
</dbReference>
<gene>
    <name evidence="8" type="ORF">KIH79_02100</name>
</gene>
<evidence type="ECO:0000256" key="3">
    <source>
        <dbReference type="ARBA" id="ARBA00022989"/>
    </source>
</evidence>
<dbReference type="InterPro" id="IPR003593">
    <property type="entry name" value="AAA+_ATPase"/>
</dbReference>
<keyword evidence="4 5" id="KW-0472">Membrane</keyword>
<dbReference type="PANTHER" id="PTHR43394">
    <property type="entry name" value="ATP-DEPENDENT PERMEASE MDL1, MITOCHONDRIAL"/>
    <property type="match status" value="1"/>
</dbReference>
<evidence type="ECO:0000256" key="4">
    <source>
        <dbReference type="ARBA" id="ARBA00023136"/>
    </source>
</evidence>
<dbReference type="Proteomes" id="UP000700815">
    <property type="component" value="Unassembled WGS sequence"/>
</dbReference>
<protein>
    <submittedName>
        <fullName evidence="8">ABC transporter ATP-binding protein</fullName>
    </submittedName>
</protein>
<dbReference type="PROSITE" id="PS50929">
    <property type="entry name" value="ABC_TM1F"/>
    <property type="match status" value="1"/>
</dbReference>
<dbReference type="CDD" id="cd03254">
    <property type="entry name" value="ABCC_Glucan_exporter_like"/>
    <property type="match status" value="1"/>
</dbReference>
<dbReference type="InterPro" id="IPR011527">
    <property type="entry name" value="ABC1_TM_dom"/>
</dbReference>
<evidence type="ECO:0000256" key="2">
    <source>
        <dbReference type="ARBA" id="ARBA00022692"/>
    </source>
</evidence>
<feature type="domain" description="ABC transporter" evidence="6">
    <location>
        <begin position="364"/>
        <end position="598"/>
    </location>
</feature>
<dbReference type="CDD" id="cd18547">
    <property type="entry name" value="ABC_6TM_Tm288_like"/>
    <property type="match status" value="1"/>
</dbReference>
<keyword evidence="8" id="KW-0547">Nucleotide-binding</keyword>
<sequence length="601" mass="66688">MEENELEAPKDAMGTAKRLFAQLREQHVRLAIVAASILLFTFFHIAAPMYSAIVVDAIWNAVQAAWKAGTPYTLDWNAGGVGWPIVTLAVLYAGEAAFYYLQSYLMASVAENLNLSLRKQISAKIQRLPLRFFDRNKPGEVLSKVTNDLDRISEVMQTGLLRLITAITTITGSLVIMVWYSWLLTLVFLCFMAFSLWVTKLVARKNLEVASARQETVGELTGLAEEYYKGRNIIKAYNREADSVAAMEDAAERTRRVAQIADFITMSVNPLIRMISRFSQMFVMVLAGWMVIGGRMSVGVAQAFFQYVIQVSEPMTEASYMINSLQSALASAERTFALLDEDEERPDPAPELAAHVPEPVRGRVVFDHVRFGYEPDKPLMKDVSFVAEPGRKIAIVGTTGAGKTTLINLLMRFYEIDGGRITLDGISTADMTRGELRREFGMVLQDTWLFGGTVAENLAYGRPDATREQIVAAAKAARADYFIRTLPHGYDTMLDNEAGNLSVGQRQLLTIARVFLVDPPILILDEATSSVDTRTEAEIGKAMARLMAGRTSFVIAHRLSTIRDADLILYMEHGDIVEMGDHHSLLAAGGRYAALYNSQFA</sequence>
<name>A0ABS6WEU1_9BIFI</name>
<feature type="transmembrane region" description="Helical" evidence="5">
    <location>
        <begin position="186"/>
        <end position="203"/>
    </location>
</feature>
<reference evidence="8 9" key="1">
    <citation type="submission" date="2021-05" db="EMBL/GenBank/DDBJ databases">
        <title>Phylogenetic classification of ten novel species belonging to the genus Bifidobacterium comprising B. colchicus sp. nov., B. abeli sp. nov., B. bicoloris sp. nov., B. guerezis sp. nov., B. rosaliae sp. nov., B. santillanensis sp. nov., B. argentati sp. nov., B. amazzoni sp. nov., B. pluviali sp. nov., and B. pinnaculum sp. nov.</title>
        <authorList>
            <person name="Lugli G.A."/>
            <person name="Ruiz Garcia L."/>
            <person name="Margolles A."/>
            <person name="Ventura M."/>
        </authorList>
    </citation>
    <scope>NUCLEOTIDE SEQUENCE [LARGE SCALE GENOMIC DNA]</scope>
    <source>
        <strain evidence="8 9">82T10</strain>
    </source>
</reference>
<dbReference type="InterPro" id="IPR017871">
    <property type="entry name" value="ABC_transporter-like_CS"/>
</dbReference>
<dbReference type="InterPro" id="IPR039421">
    <property type="entry name" value="Type_1_exporter"/>
</dbReference>
<evidence type="ECO:0000313" key="8">
    <source>
        <dbReference type="EMBL" id="MBW3091761.1"/>
    </source>
</evidence>
<feature type="transmembrane region" description="Helical" evidence="5">
    <location>
        <begin position="281"/>
        <end position="305"/>
    </location>
</feature>
<evidence type="ECO:0000259" key="7">
    <source>
        <dbReference type="PROSITE" id="PS50929"/>
    </source>
</evidence>
<dbReference type="RefSeq" id="WP_219057867.1">
    <property type="nucleotide sequence ID" value="NZ_JAHBBH010000003.1"/>
</dbReference>
<dbReference type="PANTHER" id="PTHR43394:SF1">
    <property type="entry name" value="ATP-BINDING CASSETTE SUB-FAMILY B MEMBER 10, MITOCHONDRIAL"/>
    <property type="match status" value="1"/>
</dbReference>
<dbReference type="PROSITE" id="PS50893">
    <property type="entry name" value="ABC_TRANSPORTER_2"/>
    <property type="match status" value="1"/>
</dbReference>
<evidence type="ECO:0000259" key="6">
    <source>
        <dbReference type="PROSITE" id="PS50893"/>
    </source>
</evidence>
<comment type="subcellular location">
    <subcellularLocation>
        <location evidence="1">Membrane</location>
        <topology evidence="1">Multi-pass membrane protein</topology>
    </subcellularLocation>
</comment>
<evidence type="ECO:0000313" key="9">
    <source>
        <dbReference type="Proteomes" id="UP000700815"/>
    </source>
</evidence>
<keyword evidence="9" id="KW-1185">Reference proteome</keyword>
<dbReference type="GO" id="GO:0005524">
    <property type="term" value="F:ATP binding"/>
    <property type="evidence" value="ECO:0007669"/>
    <property type="project" value="UniProtKB-KW"/>
</dbReference>
<feature type="transmembrane region" description="Helical" evidence="5">
    <location>
        <begin position="27"/>
        <end position="47"/>
    </location>
</feature>
<organism evidence="8 9">
    <name type="scientific">Bifidobacterium miconis</name>
    <dbReference type="NCBI Taxonomy" id="2834435"/>
    <lineage>
        <taxon>Bacteria</taxon>
        <taxon>Bacillati</taxon>
        <taxon>Actinomycetota</taxon>
        <taxon>Actinomycetes</taxon>
        <taxon>Bifidobacteriales</taxon>
        <taxon>Bifidobacteriaceae</taxon>
        <taxon>Bifidobacterium</taxon>
    </lineage>
</organism>
<keyword evidence="2 5" id="KW-0812">Transmembrane</keyword>